<reference evidence="5 6" key="1">
    <citation type="submission" date="2020-08" db="EMBL/GenBank/DDBJ databases">
        <title>Genomic Encyclopedia of Type Strains, Phase IV (KMG-IV): sequencing the most valuable type-strain genomes for metagenomic binning, comparative biology and taxonomic classification.</title>
        <authorList>
            <person name="Goeker M."/>
        </authorList>
    </citation>
    <scope>NUCLEOTIDE SEQUENCE [LARGE SCALE GENOMIC DNA]</scope>
    <source>
        <strain evidence="5 6">DSM 29007</strain>
    </source>
</reference>
<dbReference type="AlphaFoldDB" id="A0A841GUI9"/>
<evidence type="ECO:0000256" key="4">
    <source>
        <dbReference type="SAM" id="Phobius"/>
    </source>
</evidence>
<dbReference type="InterPro" id="IPR033704">
    <property type="entry name" value="dUTPase_trimeric"/>
</dbReference>
<keyword evidence="4" id="KW-0472">Membrane</keyword>
<accession>A0A841GUI9</accession>
<dbReference type="Proteomes" id="UP000582837">
    <property type="component" value="Unassembled WGS sequence"/>
</dbReference>
<keyword evidence="3" id="KW-0175">Coiled coil</keyword>
<dbReference type="GO" id="GO:0006229">
    <property type="term" value="P:dUTP biosynthetic process"/>
    <property type="evidence" value="ECO:0007669"/>
    <property type="project" value="InterPro"/>
</dbReference>
<dbReference type="PANTHER" id="PTHR42680:SF3">
    <property type="entry name" value="DCTP DEAMINASE"/>
    <property type="match status" value="1"/>
</dbReference>
<dbReference type="CDD" id="cd07557">
    <property type="entry name" value="trimeric_dUTPase"/>
    <property type="match status" value="1"/>
</dbReference>
<keyword evidence="4" id="KW-0812">Transmembrane</keyword>
<dbReference type="GO" id="GO:0008829">
    <property type="term" value="F:dCTP deaminase activity"/>
    <property type="evidence" value="ECO:0007669"/>
    <property type="project" value="InterPro"/>
</dbReference>
<evidence type="ECO:0000256" key="3">
    <source>
        <dbReference type="SAM" id="Coils"/>
    </source>
</evidence>
<feature type="transmembrane region" description="Helical" evidence="4">
    <location>
        <begin position="206"/>
        <end position="229"/>
    </location>
</feature>
<keyword evidence="1" id="KW-0378">Hydrolase</keyword>
<keyword evidence="2" id="KW-0546">Nucleotide metabolism</keyword>
<gene>
    <name evidence="5" type="ORF">HNQ61_000365</name>
</gene>
<keyword evidence="6" id="KW-1185">Reference proteome</keyword>
<evidence type="ECO:0000313" key="5">
    <source>
        <dbReference type="EMBL" id="MBB6068754.1"/>
    </source>
</evidence>
<dbReference type="PANTHER" id="PTHR42680">
    <property type="entry name" value="DCTP DEAMINASE"/>
    <property type="match status" value="1"/>
</dbReference>
<keyword evidence="4" id="KW-1133">Transmembrane helix</keyword>
<feature type="coiled-coil region" evidence="3">
    <location>
        <begin position="171"/>
        <end position="205"/>
    </location>
</feature>
<organism evidence="5 6">
    <name type="scientific">Longimicrobium terrae</name>
    <dbReference type="NCBI Taxonomy" id="1639882"/>
    <lineage>
        <taxon>Bacteria</taxon>
        <taxon>Pseudomonadati</taxon>
        <taxon>Gemmatimonadota</taxon>
        <taxon>Longimicrobiia</taxon>
        <taxon>Longimicrobiales</taxon>
        <taxon>Longimicrobiaceae</taxon>
        <taxon>Longimicrobium</taxon>
    </lineage>
</organism>
<dbReference type="Pfam" id="PF22769">
    <property type="entry name" value="DCD"/>
    <property type="match status" value="1"/>
</dbReference>
<sequence>MSVLVHSQIEDLVKKVRLIEPYDPAGQQGASYDMRLGSQYAKAGTIASLNSIHPTLNIDPGEFALVSTHEMLRMPNDMVGHNGIMSTWAKKGLTSLFSPQIDPGFHGILIVPVFNAGDVRICLTYLDQIFTVEFSTTDIPAAYGWTEKHQKTQKKIDNQIPIPTTSRTHISEELHTEIRRVSEALQSIQQEHRDFKNELRSYKEQFTTAVSVISILMTIAGIIVAVVVASKG</sequence>
<evidence type="ECO:0000256" key="1">
    <source>
        <dbReference type="ARBA" id="ARBA00022801"/>
    </source>
</evidence>
<dbReference type="InterPro" id="IPR011962">
    <property type="entry name" value="dCTP_deaminase"/>
</dbReference>
<dbReference type="RefSeq" id="WP_170031114.1">
    <property type="nucleotide sequence ID" value="NZ_JABDTL010000001.1"/>
</dbReference>
<dbReference type="EMBL" id="JACHIA010000001">
    <property type="protein sequence ID" value="MBB6068754.1"/>
    <property type="molecule type" value="Genomic_DNA"/>
</dbReference>
<evidence type="ECO:0000313" key="6">
    <source>
        <dbReference type="Proteomes" id="UP000582837"/>
    </source>
</evidence>
<dbReference type="SUPFAM" id="SSF51283">
    <property type="entry name" value="dUTPase-like"/>
    <property type="match status" value="1"/>
</dbReference>
<protein>
    <submittedName>
        <fullName evidence="5">Deoxycytidine triphosphate deaminase</fullName>
    </submittedName>
</protein>
<dbReference type="Gene3D" id="2.70.40.10">
    <property type="match status" value="1"/>
</dbReference>
<dbReference type="InterPro" id="IPR036157">
    <property type="entry name" value="dUTPase-like_sf"/>
</dbReference>
<comment type="caution">
    <text evidence="5">The sequence shown here is derived from an EMBL/GenBank/DDBJ whole genome shotgun (WGS) entry which is preliminary data.</text>
</comment>
<name>A0A841GUI9_9BACT</name>
<proteinExistence type="predicted"/>
<evidence type="ECO:0000256" key="2">
    <source>
        <dbReference type="ARBA" id="ARBA00023080"/>
    </source>
</evidence>